<gene>
    <name evidence="2" type="ORF">MSAN_00777900</name>
</gene>
<dbReference type="AlphaFoldDB" id="A0A8H7DFQ1"/>
<sequence length="365" mass="39033">MTLRRSDSALASSIALLARTASLPLATANDDHGSASRSLCPRSRLSRRLRPPAADPSLTPHNLGVDEVIHGPRRHARRAGEECVSCRIIGGAVSGFRPPHPSWPATGSPSIRHHRRRLCAVPPVRARPLRANTWFLVAPRRTKPGLLHSVEGRDETTGAMQGSTAQCTCPGGVSSGGERHDDLDVSNGLMKRYPFAEDTGMPLNSISSTFASADEQIIHADRSALHRVGIIIWMPVVRDRLAPPADNTCLVVDASACGMCTSGLCRPHPCARLHRRSDADDDNLAPIPDMSAGSLMGGPHQCARLRQRSDADDDNLAPILTGPVGWLANGRRARARAETPRAGGIVDAVRWCPKNDCRAGAVGTP</sequence>
<proteinExistence type="predicted"/>
<dbReference type="Proteomes" id="UP000623467">
    <property type="component" value="Unassembled WGS sequence"/>
</dbReference>
<feature type="region of interest" description="Disordered" evidence="1">
    <location>
        <begin position="27"/>
        <end position="64"/>
    </location>
</feature>
<feature type="compositionally biased region" description="Polar residues" evidence="1">
    <location>
        <begin position="158"/>
        <end position="167"/>
    </location>
</feature>
<organism evidence="2 3">
    <name type="scientific">Mycena sanguinolenta</name>
    <dbReference type="NCBI Taxonomy" id="230812"/>
    <lineage>
        <taxon>Eukaryota</taxon>
        <taxon>Fungi</taxon>
        <taxon>Dikarya</taxon>
        <taxon>Basidiomycota</taxon>
        <taxon>Agaricomycotina</taxon>
        <taxon>Agaricomycetes</taxon>
        <taxon>Agaricomycetidae</taxon>
        <taxon>Agaricales</taxon>
        <taxon>Marasmiineae</taxon>
        <taxon>Mycenaceae</taxon>
        <taxon>Mycena</taxon>
    </lineage>
</organism>
<comment type="caution">
    <text evidence="2">The sequence shown here is derived from an EMBL/GenBank/DDBJ whole genome shotgun (WGS) entry which is preliminary data.</text>
</comment>
<evidence type="ECO:0000313" key="2">
    <source>
        <dbReference type="EMBL" id="KAF7371412.1"/>
    </source>
</evidence>
<reference evidence="2" key="1">
    <citation type="submission" date="2020-05" db="EMBL/GenBank/DDBJ databases">
        <title>Mycena genomes resolve the evolution of fungal bioluminescence.</title>
        <authorList>
            <person name="Tsai I.J."/>
        </authorList>
    </citation>
    <scope>NUCLEOTIDE SEQUENCE</scope>
    <source>
        <strain evidence="2">160909Yilan</strain>
    </source>
</reference>
<evidence type="ECO:0000313" key="3">
    <source>
        <dbReference type="Proteomes" id="UP000623467"/>
    </source>
</evidence>
<feature type="region of interest" description="Disordered" evidence="1">
    <location>
        <begin position="157"/>
        <end position="179"/>
    </location>
</feature>
<protein>
    <submittedName>
        <fullName evidence="2">Uncharacterized protein</fullName>
    </submittedName>
</protein>
<evidence type="ECO:0000256" key="1">
    <source>
        <dbReference type="SAM" id="MobiDB-lite"/>
    </source>
</evidence>
<dbReference type="EMBL" id="JACAZH010000004">
    <property type="protein sequence ID" value="KAF7371412.1"/>
    <property type="molecule type" value="Genomic_DNA"/>
</dbReference>
<accession>A0A8H7DFQ1</accession>
<keyword evidence="3" id="KW-1185">Reference proteome</keyword>
<name>A0A8H7DFQ1_9AGAR</name>